<reference evidence="6 7" key="1">
    <citation type="submission" date="2014-06" db="EMBL/GenBank/DDBJ databases">
        <title>Draft genome sequence of Paenibacillus sp. MSt1.</title>
        <authorList>
            <person name="Aw Y.K."/>
            <person name="Ong K.S."/>
            <person name="Gan H.M."/>
            <person name="Lee S.M."/>
        </authorList>
    </citation>
    <scope>NUCLEOTIDE SEQUENCE [LARGE SCALE GENOMIC DNA]</scope>
    <source>
        <strain evidence="6 7">MSt1</strain>
    </source>
</reference>
<feature type="domain" description="ATPase AAA-3" evidence="4">
    <location>
        <begin position="42"/>
        <end position="172"/>
    </location>
</feature>
<dbReference type="InterPro" id="IPR011703">
    <property type="entry name" value="ATPase_AAA-3"/>
</dbReference>
<dbReference type="PANTHER" id="PTHR42759:SF5">
    <property type="entry name" value="METHANOL DEHYDROGENASE REGULATOR"/>
    <property type="match status" value="1"/>
</dbReference>
<sequence>METMIREDIQALKRIQANLASCILGKTDEIVLLMTAMLAGGHVLLEDVPGTGKTVLIKALAKSIRGQFRRIQCNPDLLPTDITGVSIYHPKDEVFIFRPGPIMTHILLADEINRATTKTQSALLEAMEERHVTVDGETYDLPKPFLLLATQNPIDFEGTYILPEAQLDRFMMKFSLGYPDADTETKMILAQSVVHPLEELEPVVDSEQILAIQKQVKQVHLDEAVAAYLVAVTRLTREHGSIYLGASPRATLALVQASKALALIQERDYVIPDDIKFLVPYVLGHRILLTAEARMEGATVQSVLQSVVQQVKVPVRWEK</sequence>
<dbReference type="PANTHER" id="PTHR42759">
    <property type="entry name" value="MOXR FAMILY PROTEIN"/>
    <property type="match status" value="1"/>
</dbReference>
<dbReference type="Pfam" id="PF07726">
    <property type="entry name" value="AAA_3"/>
    <property type="match status" value="1"/>
</dbReference>
<dbReference type="PIRSF" id="PIRSF002849">
    <property type="entry name" value="AAA_ATPase_chaperone_MoxR_prd"/>
    <property type="match status" value="1"/>
</dbReference>
<dbReference type="FunFam" id="3.40.50.300:FF:000640">
    <property type="entry name" value="MoxR family ATPase"/>
    <property type="match status" value="1"/>
</dbReference>
<evidence type="ECO:0000256" key="3">
    <source>
        <dbReference type="ARBA" id="ARBA00061607"/>
    </source>
</evidence>
<protein>
    <submittedName>
        <fullName evidence="6">Magnesium chelatase</fullName>
    </submittedName>
</protein>
<evidence type="ECO:0000256" key="2">
    <source>
        <dbReference type="ARBA" id="ARBA00022840"/>
    </source>
</evidence>
<dbReference type="GO" id="GO:0016887">
    <property type="term" value="F:ATP hydrolysis activity"/>
    <property type="evidence" value="ECO:0007669"/>
    <property type="project" value="InterPro"/>
</dbReference>
<dbReference type="EMBL" id="JNVM01000004">
    <property type="protein sequence ID" value="KEQ27112.1"/>
    <property type="molecule type" value="Genomic_DNA"/>
</dbReference>
<dbReference type="eggNOG" id="COG0714">
    <property type="taxonomic scope" value="Bacteria"/>
</dbReference>
<evidence type="ECO:0000259" key="5">
    <source>
        <dbReference type="Pfam" id="PF17863"/>
    </source>
</evidence>
<proteinExistence type="inferred from homology"/>
<name>A0A081P8T9_9BACL</name>
<dbReference type="Proteomes" id="UP000028123">
    <property type="component" value="Unassembled WGS sequence"/>
</dbReference>
<dbReference type="RefSeq" id="WP_036677003.1">
    <property type="nucleotide sequence ID" value="NZ_JNVM01000004.1"/>
</dbReference>
<evidence type="ECO:0000313" key="6">
    <source>
        <dbReference type="EMBL" id="KEQ27112.1"/>
    </source>
</evidence>
<keyword evidence="1" id="KW-0547">Nucleotide-binding</keyword>
<evidence type="ECO:0000313" key="7">
    <source>
        <dbReference type="Proteomes" id="UP000028123"/>
    </source>
</evidence>
<keyword evidence="7" id="KW-1185">Reference proteome</keyword>
<dbReference type="GO" id="GO:0005524">
    <property type="term" value="F:ATP binding"/>
    <property type="evidence" value="ECO:0007669"/>
    <property type="project" value="UniProtKB-KW"/>
</dbReference>
<evidence type="ECO:0000256" key="1">
    <source>
        <dbReference type="ARBA" id="ARBA00022741"/>
    </source>
</evidence>
<gene>
    <name evidence="6" type="ORF">ET33_24845</name>
</gene>
<dbReference type="AlphaFoldDB" id="A0A081P8T9"/>
<dbReference type="InterPro" id="IPR050764">
    <property type="entry name" value="CbbQ/NirQ/NorQ/GpvN"/>
</dbReference>
<comment type="caution">
    <text evidence="6">The sequence shown here is derived from an EMBL/GenBank/DDBJ whole genome shotgun (WGS) entry which is preliminary data.</text>
</comment>
<comment type="similarity">
    <text evidence="3">Belongs to the MoxR family.</text>
</comment>
<dbReference type="Pfam" id="PF17863">
    <property type="entry name" value="AAA_lid_2"/>
    <property type="match status" value="1"/>
</dbReference>
<dbReference type="OrthoDB" id="9808397at2"/>
<evidence type="ECO:0000259" key="4">
    <source>
        <dbReference type="Pfam" id="PF07726"/>
    </source>
</evidence>
<dbReference type="SUPFAM" id="SSF52540">
    <property type="entry name" value="P-loop containing nucleoside triphosphate hydrolases"/>
    <property type="match status" value="1"/>
</dbReference>
<feature type="domain" description="ChlI/MoxR AAA lid" evidence="5">
    <location>
        <begin position="235"/>
        <end position="305"/>
    </location>
</feature>
<keyword evidence="2" id="KW-0067">ATP-binding</keyword>
<dbReference type="Gene3D" id="1.10.8.80">
    <property type="entry name" value="Magnesium chelatase subunit I, C-Terminal domain"/>
    <property type="match status" value="1"/>
</dbReference>
<accession>A0A081P8T9</accession>
<organism evidence="6 7">
    <name type="scientific">Paenibacillus tyrfis</name>
    <dbReference type="NCBI Taxonomy" id="1501230"/>
    <lineage>
        <taxon>Bacteria</taxon>
        <taxon>Bacillati</taxon>
        <taxon>Bacillota</taxon>
        <taxon>Bacilli</taxon>
        <taxon>Bacillales</taxon>
        <taxon>Paenibacillaceae</taxon>
        <taxon>Paenibacillus</taxon>
    </lineage>
</organism>
<dbReference type="Gene3D" id="3.40.50.300">
    <property type="entry name" value="P-loop containing nucleotide triphosphate hydrolases"/>
    <property type="match status" value="1"/>
</dbReference>
<dbReference type="InterPro" id="IPR041628">
    <property type="entry name" value="ChlI/MoxR_AAA_lid"/>
</dbReference>
<dbReference type="InterPro" id="IPR027417">
    <property type="entry name" value="P-loop_NTPase"/>
</dbReference>